<keyword evidence="13" id="KW-1185">Reference proteome</keyword>
<reference evidence="12" key="1">
    <citation type="submission" date="2019-03" db="EMBL/GenBank/DDBJ databases">
        <title>Long read genome sequence of the mycoparasitic Pythium oligandrum ATCC 38472 isolated from sugarbeet rhizosphere.</title>
        <authorList>
            <person name="Gaulin E."/>
        </authorList>
    </citation>
    <scope>NUCLEOTIDE SEQUENCE</scope>
    <source>
        <strain evidence="12">ATCC 38472_TT</strain>
    </source>
</reference>
<comment type="caution">
    <text evidence="12">The sequence shown here is derived from an EMBL/GenBank/DDBJ whole genome shotgun (WGS) entry which is preliminary data.</text>
</comment>
<evidence type="ECO:0000256" key="9">
    <source>
        <dbReference type="SAM" id="Phobius"/>
    </source>
</evidence>
<evidence type="ECO:0000256" key="2">
    <source>
        <dbReference type="ARBA" id="ARBA00022692"/>
    </source>
</evidence>
<feature type="transmembrane region" description="Helical" evidence="9">
    <location>
        <begin position="620"/>
        <end position="641"/>
    </location>
</feature>
<dbReference type="OrthoDB" id="2150267at2759"/>
<dbReference type="AlphaFoldDB" id="A0A8K1CR58"/>
<sequence length="957" mass="105554">MGLTPRLVCAVCSLLFAFTNAASKMAPNQLLGTCLTSDWVKSIEASLKLNASERDNQGRLVYPFLHAALRHQRHRVDDARTASAQAYSTGCIPVSTTIYGAGILLDGTTGTLVTPGSVNGSLVLELSGWMTHSLATLAFAILASEVYGYSVSLYDIARTLETTQRMSSVRAGQCTPTHGNVEVWLSGKEEILQVYANESYEAGPVGYVGRSGLYTTSEFVKDAMTPPTYSTKPMYADFWKDYKYNDDLIAAVPASRVRDTPSYFPAKTACADNTMGCLNGCSRTHACTLRDPTKECMVVVMMFASYDPGYLQAVMANLDIPAYFCFLGYGGAQSYVLKAVENKWPVLFYHYEPDLFHIKNPNVFERIYLPRPLPERTILTTSKFGENGYGEVTSNPVDVDFPDSPLVKFSSSALQRNPYIAALYSRFTLQPLDINNLLKSYADASASATEKDPTFRAACDWVKANYKTWSVWMDRLPVCTLADHIRYDVTGCTAGSTVREIKFAWHQPDPDDVSRPDNCDGGVAQLPASIVTSRSCEWILGDTSRWPAWIKKHPECDESFYNYSISECGANTKRTVTYSWLLPDPAKPSRSLECTGGITLPDAVSIDCEFMPMAATAFKVIVAIDMIVLCLLLAAIGFVYYHRDKPIIKRSQYELLILMIIGGVMICIAVVLYAGEPTRFLCAARPFFISTGFTTIFGALFVKSLRVYRVFMRSSLKRMTVTTLMMLKVYSFFIGIDILILATWLIADFPEPTVLTEKAQDFRGSVDRTECKSSSFLFTAVLIFWKAIVLLMGFYLSFLVRNVSADFQESIWIFASSVVVLVARLVIVPLAYVVKLPGPVFYVFLACTLMLSTGGVMGMMLLPKIFRLKEAGQSQRNSLTNAQGATRNSLTRATRNSLRNSLTSATNMGSAVAKYIVTAVDKTEGTQQDGRRASAHGVHNVAVQPLGVPGQPSMATS</sequence>
<comment type="subcellular location">
    <subcellularLocation>
        <location evidence="1">Membrane</location>
        <topology evidence="1">Multi-pass membrane protein</topology>
    </subcellularLocation>
</comment>
<dbReference type="Proteomes" id="UP000794436">
    <property type="component" value="Unassembled WGS sequence"/>
</dbReference>
<feature type="transmembrane region" description="Helical" evidence="9">
    <location>
        <begin position="776"/>
        <end position="799"/>
    </location>
</feature>
<keyword evidence="7" id="KW-0325">Glycoprotein</keyword>
<dbReference type="PANTHER" id="PTHR10519">
    <property type="entry name" value="GABA-B RECEPTOR"/>
    <property type="match status" value="1"/>
</dbReference>
<feature type="transmembrane region" description="Helical" evidence="9">
    <location>
        <begin position="687"/>
        <end position="708"/>
    </location>
</feature>
<dbReference type="GO" id="GO:0004965">
    <property type="term" value="F:G protein-coupled GABA receptor activity"/>
    <property type="evidence" value="ECO:0007669"/>
    <property type="project" value="InterPro"/>
</dbReference>
<organism evidence="12 13">
    <name type="scientific">Pythium oligandrum</name>
    <name type="common">Mycoparasitic fungus</name>
    <dbReference type="NCBI Taxonomy" id="41045"/>
    <lineage>
        <taxon>Eukaryota</taxon>
        <taxon>Sar</taxon>
        <taxon>Stramenopiles</taxon>
        <taxon>Oomycota</taxon>
        <taxon>Peronosporomycetes</taxon>
        <taxon>Pythiales</taxon>
        <taxon>Pythiaceae</taxon>
        <taxon>Pythium</taxon>
    </lineage>
</organism>
<name>A0A8K1CR58_PYTOL</name>
<feature type="domain" description="G-protein coupled receptors family 3 profile" evidence="11">
    <location>
        <begin position="620"/>
        <end position="868"/>
    </location>
</feature>
<feature type="transmembrane region" description="Helical" evidence="9">
    <location>
        <begin position="729"/>
        <end position="747"/>
    </location>
</feature>
<feature type="chain" id="PRO_5035442948" description="G-protein coupled receptors family 3 profile domain-containing protein" evidence="10">
    <location>
        <begin position="22"/>
        <end position="957"/>
    </location>
</feature>
<protein>
    <recommendedName>
        <fullName evidence="11">G-protein coupled receptors family 3 profile domain-containing protein</fullName>
    </recommendedName>
</protein>
<evidence type="ECO:0000256" key="10">
    <source>
        <dbReference type="SAM" id="SignalP"/>
    </source>
</evidence>
<dbReference type="InterPro" id="IPR017978">
    <property type="entry name" value="GPCR_3_C"/>
</dbReference>
<keyword evidence="5 9" id="KW-0472">Membrane</keyword>
<feature type="transmembrane region" description="Helical" evidence="9">
    <location>
        <begin position="840"/>
        <end position="862"/>
    </location>
</feature>
<keyword evidence="3 9" id="KW-1133">Transmembrane helix</keyword>
<feature type="transmembrane region" description="Helical" evidence="9">
    <location>
        <begin position="653"/>
        <end position="675"/>
    </location>
</feature>
<dbReference type="PRINTS" id="PR01176">
    <property type="entry name" value="GABABRECEPTR"/>
</dbReference>
<keyword evidence="6" id="KW-0675">Receptor</keyword>
<accession>A0A8K1CR58</accession>
<keyword evidence="8" id="KW-0807">Transducer</keyword>
<feature type="signal peptide" evidence="10">
    <location>
        <begin position="1"/>
        <end position="21"/>
    </location>
</feature>
<dbReference type="PROSITE" id="PS50259">
    <property type="entry name" value="G_PROTEIN_RECEP_F3_4"/>
    <property type="match status" value="1"/>
</dbReference>
<gene>
    <name evidence="12" type="ORF">Poli38472_007707</name>
</gene>
<evidence type="ECO:0000256" key="7">
    <source>
        <dbReference type="ARBA" id="ARBA00023180"/>
    </source>
</evidence>
<dbReference type="GO" id="GO:0038039">
    <property type="term" value="C:G protein-coupled receptor heterodimeric complex"/>
    <property type="evidence" value="ECO:0007669"/>
    <property type="project" value="TreeGrafter"/>
</dbReference>
<evidence type="ECO:0000256" key="3">
    <source>
        <dbReference type="ARBA" id="ARBA00022989"/>
    </source>
</evidence>
<keyword evidence="10" id="KW-0732">Signal</keyword>
<evidence type="ECO:0000313" key="13">
    <source>
        <dbReference type="Proteomes" id="UP000794436"/>
    </source>
</evidence>
<dbReference type="Pfam" id="PF00003">
    <property type="entry name" value="7tm_3"/>
    <property type="match status" value="1"/>
</dbReference>
<keyword evidence="4" id="KW-0297">G-protein coupled receptor</keyword>
<dbReference type="InterPro" id="IPR002455">
    <property type="entry name" value="GPCR3_GABA-B"/>
</dbReference>
<evidence type="ECO:0000256" key="5">
    <source>
        <dbReference type="ARBA" id="ARBA00023136"/>
    </source>
</evidence>
<feature type="transmembrane region" description="Helical" evidence="9">
    <location>
        <begin position="811"/>
        <end position="834"/>
    </location>
</feature>
<evidence type="ECO:0000259" key="11">
    <source>
        <dbReference type="PROSITE" id="PS50259"/>
    </source>
</evidence>
<dbReference type="EMBL" id="SPLM01000003">
    <property type="protein sequence ID" value="TMW68035.1"/>
    <property type="molecule type" value="Genomic_DNA"/>
</dbReference>
<proteinExistence type="predicted"/>
<dbReference type="InterPro" id="IPR000337">
    <property type="entry name" value="GPCR_3"/>
</dbReference>
<dbReference type="PRINTS" id="PR00248">
    <property type="entry name" value="GPCRMGR"/>
</dbReference>
<evidence type="ECO:0000256" key="4">
    <source>
        <dbReference type="ARBA" id="ARBA00023040"/>
    </source>
</evidence>
<evidence type="ECO:0000256" key="1">
    <source>
        <dbReference type="ARBA" id="ARBA00004141"/>
    </source>
</evidence>
<dbReference type="PANTHER" id="PTHR10519:SF20">
    <property type="entry name" value="G-PROTEIN COUPLED RECEPTOR 156-RELATED"/>
    <property type="match status" value="1"/>
</dbReference>
<keyword evidence="2 9" id="KW-0812">Transmembrane</keyword>
<dbReference type="CDD" id="cd15047">
    <property type="entry name" value="7tmC_GABA-B-like"/>
    <property type="match status" value="1"/>
</dbReference>
<evidence type="ECO:0000313" key="12">
    <source>
        <dbReference type="EMBL" id="TMW68035.1"/>
    </source>
</evidence>
<evidence type="ECO:0000256" key="6">
    <source>
        <dbReference type="ARBA" id="ARBA00023170"/>
    </source>
</evidence>
<evidence type="ECO:0000256" key="8">
    <source>
        <dbReference type="ARBA" id="ARBA00023224"/>
    </source>
</evidence>